<dbReference type="Proteomes" id="UP000093902">
    <property type="component" value="Unassembled WGS sequence"/>
</dbReference>
<evidence type="ECO:0000313" key="2">
    <source>
        <dbReference type="Proteomes" id="UP000093902"/>
    </source>
</evidence>
<reference evidence="2" key="1">
    <citation type="submission" date="2016-06" db="EMBL/GenBank/DDBJ databases">
        <authorList>
            <person name="Sutton G."/>
            <person name="Brinkac L."/>
            <person name="Sanka R."/>
            <person name="Adams M."/>
            <person name="Lau E."/>
            <person name="Mehaffy C."/>
            <person name="Tameris M."/>
            <person name="Hatherill M."/>
            <person name="Hanekom W."/>
            <person name="Mahomed H."/>
            <person name="Mcshane H."/>
        </authorList>
    </citation>
    <scope>NUCLEOTIDE SEQUENCE [LARGE SCALE GENOMIC DNA]</scope>
    <source>
        <strain evidence="2">852002-51209_SCH5440388</strain>
    </source>
</reference>
<protein>
    <submittedName>
        <fullName evidence="1">Heme-binding protein</fullName>
    </submittedName>
</protein>
<evidence type="ECO:0000313" key="1">
    <source>
        <dbReference type="EMBL" id="OBB23747.1"/>
    </source>
</evidence>
<gene>
    <name evidence="1" type="ORF">A5792_31660</name>
</gene>
<dbReference type="RefSeq" id="WP_064936666.1">
    <property type="nucleotide sequence ID" value="NZ_LZSO01000043.1"/>
</dbReference>
<dbReference type="PANTHER" id="PTHR11220:SF58">
    <property type="entry name" value="SOUL HEME-BINDING FAMILY PROTEIN"/>
    <property type="match status" value="1"/>
</dbReference>
<dbReference type="EMBL" id="LZSO01000043">
    <property type="protein sequence ID" value="OBB23747.1"/>
    <property type="molecule type" value="Genomic_DNA"/>
</dbReference>
<dbReference type="Pfam" id="PF04832">
    <property type="entry name" value="SOUL"/>
    <property type="match status" value="1"/>
</dbReference>
<dbReference type="STRING" id="43304.GCA_001403655_02780"/>
<dbReference type="InterPro" id="IPR006917">
    <property type="entry name" value="SOUL_heme-bd"/>
</dbReference>
<dbReference type="PROSITE" id="PS51257">
    <property type="entry name" value="PROKAR_LIPOPROTEIN"/>
    <property type="match status" value="1"/>
</dbReference>
<dbReference type="InterPro" id="IPR011256">
    <property type="entry name" value="Reg_factor_effector_dom_sf"/>
</dbReference>
<dbReference type="Gene3D" id="3.20.80.10">
    <property type="entry name" value="Regulatory factor, effector binding domain"/>
    <property type="match status" value="1"/>
</dbReference>
<sequence>MLDRFTSLIGDTVALAGSIIGCRRGTEEPSYRAEPLVDGVELRHYLPRLAAETTVFAAGREAALQIGFRRLAGYIFGGNHRRGAVAASASERETTRGGQKIAMTAPVAQDGDAERGWDVRFYLPAAWTMQTLPEPDDNRVRIVELPAQTVAVLRFSGDRRADAISRRTGQLREALRATGFDSPDEATAWFYDPPWTLPPLRRNEVAVPVDV</sequence>
<dbReference type="OrthoDB" id="2156220at2"/>
<name>A0A1A0QNP6_MYCPR</name>
<comment type="caution">
    <text evidence="1">The sequence shown here is derived from an EMBL/GenBank/DDBJ whole genome shotgun (WGS) entry which is preliminary data.</text>
</comment>
<proteinExistence type="predicted"/>
<dbReference type="AlphaFoldDB" id="A0A1A0QNP6"/>
<accession>A0A1A0QNP6</accession>
<dbReference type="SUPFAM" id="SSF55136">
    <property type="entry name" value="Probable bacterial effector-binding domain"/>
    <property type="match status" value="1"/>
</dbReference>
<dbReference type="PANTHER" id="PTHR11220">
    <property type="entry name" value="HEME-BINDING PROTEIN-RELATED"/>
    <property type="match status" value="1"/>
</dbReference>
<organism evidence="1 2">
    <name type="scientific">Mycolicibacterium peregrinum</name>
    <name type="common">Mycobacterium peregrinum</name>
    <dbReference type="NCBI Taxonomy" id="43304"/>
    <lineage>
        <taxon>Bacteria</taxon>
        <taxon>Bacillati</taxon>
        <taxon>Actinomycetota</taxon>
        <taxon>Actinomycetes</taxon>
        <taxon>Mycobacteriales</taxon>
        <taxon>Mycobacteriaceae</taxon>
        <taxon>Mycolicibacterium</taxon>
    </lineage>
</organism>